<feature type="transmembrane region" description="Helical" evidence="1">
    <location>
        <begin position="74"/>
        <end position="99"/>
    </location>
</feature>
<dbReference type="PANTHER" id="PTHR37330:SF1">
    <property type="entry name" value="CONSERVED TRANSMEMBRANE PROTEIN-RELATED"/>
    <property type="match status" value="1"/>
</dbReference>
<protein>
    <submittedName>
        <fullName evidence="2">Uncharacterized protein</fullName>
    </submittedName>
</protein>
<sequence>MNRYPFDFFTVDYTIYAFTSPGNGSYGTPLPMTVISTGSIQGFKIDTTVTGQDPFDGSAVLVHVEIRRSPITQAFSLVVIVVMWCLSGAIFTAAMSVYFRERKAELPLIALSTALLFALPNVRNSQPGIPATAGTISDMVGFFWNLLLVATSAISLLANFIVQNGRGKEEAAKALEKTV</sequence>
<keyword evidence="1" id="KW-0472">Membrane</keyword>
<evidence type="ECO:0000313" key="3">
    <source>
        <dbReference type="Proteomes" id="UP001221757"/>
    </source>
</evidence>
<dbReference type="PANTHER" id="PTHR37330">
    <property type="entry name" value="CONSERVED TRANSMEMBRANE PROTEIN-RELATED"/>
    <property type="match status" value="1"/>
</dbReference>
<dbReference type="AlphaFoldDB" id="A0AAD7GIT8"/>
<comment type="caution">
    <text evidence="2">The sequence shown here is derived from an EMBL/GenBank/DDBJ whole genome shotgun (WGS) entry which is preliminary data.</text>
</comment>
<dbReference type="InterPro" id="IPR027948">
    <property type="entry name" value="DUF4436"/>
</dbReference>
<dbReference type="Proteomes" id="UP001221757">
    <property type="component" value="Unassembled WGS sequence"/>
</dbReference>
<evidence type="ECO:0000256" key="1">
    <source>
        <dbReference type="SAM" id="Phobius"/>
    </source>
</evidence>
<accession>A0AAD7GIT8</accession>
<dbReference type="Pfam" id="PF14494">
    <property type="entry name" value="DUF4436"/>
    <property type="match status" value="1"/>
</dbReference>
<evidence type="ECO:0000313" key="2">
    <source>
        <dbReference type="EMBL" id="KAJ7689963.1"/>
    </source>
</evidence>
<dbReference type="EMBL" id="JARKIE010000068">
    <property type="protein sequence ID" value="KAJ7689963.1"/>
    <property type="molecule type" value="Genomic_DNA"/>
</dbReference>
<reference evidence="2" key="1">
    <citation type="submission" date="2023-03" db="EMBL/GenBank/DDBJ databases">
        <title>Massive genome expansion in bonnet fungi (Mycena s.s.) driven by repeated elements and novel gene families across ecological guilds.</title>
        <authorList>
            <consortium name="Lawrence Berkeley National Laboratory"/>
            <person name="Harder C.B."/>
            <person name="Miyauchi S."/>
            <person name="Viragh M."/>
            <person name="Kuo A."/>
            <person name="Thoen E."/>
            <person name="Andreopoulos B."/>
            <person name="Lu D."/>
            <person name="Skrede I."/>
            <person name="Drula E."/>
            <person name="Henrissat B."/>
            <person name="Morin E."/>
            <person name="Kohler A."/>
            <person name="Barry K."/>
            <person name="LaButti K."/>
            <person name="Morin E."/>
            <person name="Salamov A."/>
            <person name="Lipzen A."/>
            <person name="Mereny Z."/>
            <person name="Hegedus B."/>
            <person name="Baldrian P."/>
            <person name="Stursova M."/>
            <person name="Weitz H."/>
            <person name="Taylor A."/>
            <person name="Grigoriev I.V."/>
            <person name="Nagy L.G."/>
            <person name="Martin F."/>
            <person name="Kauserud H."/>
        </authorList>
    </citation>
    <scope>NUCLEOTIDE SEQUENCE</scope>
    <source>
        <strain evidence="2">CBHHK067</strain>
    </source>
</reference>
<proteinExistence type="predicted"/>
<keyword evidence="1" id="KW-0812">Transmembrane</keyword>
<name>A0AAD7GIT8_MYCRO</name>
<keyword evidence="3" id="KW-1185">Reference proteome</keyword>
<keyword evidence="1" id="KW-1133">Transmembrane helix</keyword>
<gene>
    <name evidence="2" type="ORF">B0H17DRAFT_599924</name>
</gene>
<feature type="transmembrane region" description="Helical" evidence="1">
    <location>
        <begin position="142"/>
        <end position="162"/>
    </location>
</feature>
<organism evidence="2 3">
    <name type="scientific">Mycena rosella</name>
    <name type="common">Pink bonnet</name>
    <name type="synonym">Agaricus rosellus</name>
    <dbReference type="NCBI Taxonomy" id="1033263"/>
    <lineage>
        <taxon>Eukaryota</taxon>
        <taxon>Fungi</taxon>
        <taxon>Dikarya</taxon>
        <taxon>Basidiomycota</taxon>
        <taxon>Agaricomycotina</taxon>
        <taxon>Agaricomycetes</taxon>
        <taxon>Agaricomycetidae</taxon>
        <taxon>Agaricales</taxon>
        <taxon>Marasmiineae</taxon>
        <taxon>Mycenaceae</taxon>
        <taxon>Mycena</taxon>
    </lineage>
</organism>